<comment type="caution">
    <text evidence="1">The sequence shown here is derived from an EMBL/GenBank/DDBJ whole genome shotgun (WGS) entry which is preliminary data.</text>
</comment>
<evidence type="ECO:0000313" key="1">
    <source>
        <dbReference type="EMBL" id="MBU9767123.1"/>
    </source>
</evidence>
<proteinExistence type="predicted"/>
<organism evidence="1 2">
    <name type="scientific">[Mycobacterium] fortunisiensis</name>
    <dbReference type="NCBI Taxonomy" id="2600579"/>
    <lineage>
        <taxon>Bacteria</taxon>
        <taxon>Bacillati</taxon>
        <taxon>Actinomycetota</taxon>
        <taxon>Actinomycetes</taxon>
        <taxon>Mycobacteriales</taxon>
        <taxon>Mycobacteriaceae</taxon>
        <taxon>Mycolicibacterium</taxon>
    </lineage>
</organism>
<sequence length="92" mass="10017">MVEAELRHVCEVCGRDEILTPAEAYSAGWDYPPKMGAFGIISPRTCPTCPMSGTAWAALELDGYTEDMLSDAQREVVARILAEPASIMVEQP</sequence>
<evidence type="ECO:0008006" key="3">
    <source>
        <dbReference type="Google" id="ProtNLM"/>
    </source>
</evidence>
<protein>
    <recommendedName>
        <fullName evidence="3">Rubredoxin</fullName>
    </recommendedName>
</protein>
<gene>
    <name evidence="1" type="ORF">FR943_25235</name>
</gene>
<keyword evidence="2" id="KW-1185">Reference proteome</keyword>
<name>A0ABS6KUM3_9MYCO</name>
<evidence type="ECO:0000313" key="2">
    <source>
        <dbReference type="Proteomes" id="UP000812982"/>
    </source>
</evidence>
<dbReference type="Proteomes" id="UP000812982">
    <property type="component" value="Unassembled WGS sequence"/>
</dbReference>
<accession>A0ABS6KUM3</accession>
<reference evidence="1 2" key="1">
    <citation type="journal article" date="2021" name="Sci. Rep.">
        <title>Phenotypic and genomic hallmarks of a novel, potentially pathogenic rapidly growing Mycobacterium species related to the Mycobacterium fortuitum complex.</title>
        <authorList>
            <person name="Gharbi R."/>
            <person name="Khanna V."/>
            <person name="Frigui W."/>
            <person name="Mhenni B."/>
            <person name="Brosch R."/>
            <person name="Mardassi H."/>
        </authorList>
    </citation>
    <scope>NUCLEOTIDE SEQUENCE [LARGE SCALE GENOMIC DNA]</scope>
    <source>
        <strain evidence="1 2">TNTM28</strain>
    </source>
</reference>
<dbReference type="EMBL" id="VOMB01000027">
    <property type="protein sequence ID" value="MBU9767123.1"/>
    <property type="molecule type" value="Genomic_DNA"/>
</dbReference>